<feature type="binding site" evidence="14">
    <location>
        <position position="265"/>
    </location>
    <ligand>
        <name>Ca(2+)</name>
        <dbReference type="ChEBI" id="CHEBI:29108"/>
        <label>2</label>
    </ligand>
</feature>
<evidence type="ECO:0000256" key="17">
    <source>
        <dbReference type="RuleBase" id="RU362060"/>
    </source>
</evidence>
<dbReference type="AlphaFoldDB" id="A0A8T0J154"/>
<comment type="similarity">
    <text evidence="3">Belongs to the peroxidase family. Ascorbate peroxidase subfamily.</text>
</comment>
<dbReference type="PRINTS" id="PR00458">
    <property type="entry name" value="PEROXIDASE"/>
</dbReference>
<dbReference type="GO" id="GO:0042744">
    <property type="term" value="P:hydrogen peroxide catabolic process"/>
    <property type="evidence" value="ECO:0007669"/>
    <property type="project" value="UniProtKB-KW"/>
</dbReference>
<evidence type="ECO:0000259" key="18">
    <source>
        <dbReference type="PROSITE" id="PS50873"/>
    </source>
</evidence>
<evidence type="ECO:0000256" key="10">
    <source>
        <dbReference type="ARBA" id="ARBA00023157"/>
    </source>
</evidence>
<evidence type="ECO:0000256" key="11">
    <source>
        <dbReference type="ARBA" id="ARBA00023324"/>
    </source>
</evidence>
<dbReference type="FunFam" id="1.10.520.10:FF:000008">
    <property type="entry name" value="Peroxidase"/>
    <property type="match status" value="1"/>
</dbReference>
<evidence type="ECO:0000256" key="12">
    <source>
        <dbReference type="PIRSR" id="PIRSR600823-1"/>
    </source>
</evidence>
<dbReference type="InterPro" id="IPR010255">
    <property type="entry name" value="Haem_peroxidase_sf"/>
</dbReference>
<feature type="binding site" evidence="14">
    <location>
        <position position="101"/>
    </location>
    <ligand>
        <name>Ca(2+)</name>
        <dbReference type="ChEBI" id="CHEBI:29108"/>
        <label>1</label>
    </ligand>
</feature>
<dbReference type="Proteomes" id="UP000822688">
    <property type="component" value="Chromosome 1"/>
</dbReference>
<dbReference type="PRINTS" id="PR00461">
    <property type="entry name" value="PLPEROXIDASE"/>
</dbReference>
<keyword evidence="10 16" id="KW-1015">Disulfide bond</keyword>
<evidence type="ECO:0000256" key="14">
    <source>
        <dbReference type="PIRSR" id="PIRSR600823-3"/>
    </source>
</evidence>
<dbReference type="EC" id="1.11.1.7" evidence="4 17"/>
<keyword evidence="6 17" id="KW-0349">Heme</keyword>
<feature type="signal peptide" evidence="17">
    <location>
        <begin position="1"/>
        <end position="27"/>
    </location>
</feature>
<comment type="cofactor">
    <cofactor evidence="14 17">
        <name>Ca(2+)</name>
        <dbReference type="ChEBI" id="CHEBI:29108"/>
    </cofactor>
    <text evidence="14 17">Binds 2 calcium ions per subunit.</text>
</comment>
<comment type="subcellular location">
    <subcellularLocation>
        <location evidence="17">Secreted</location>
    </subcellularLocation>
</comment>
<feature type="disulfide bond" evidence="16">
    <location>
        <begin position="133"/>
        <end position="333"/>
    </location>
</feature>
<evidence type="ECO:0000256" key="3">
    <source>
        <dbReference type="ARBA" id="ARBA00006873"/>
    </source>
</evidence>
<feature type="binding site" evidence="14">
    <location>
        <position position="260"/>
    </location>
    <ligand>
        <name>Ca(2+)</name>
        <dbReference type="ChEBI" id="CHEBI:29108"/>
        <label>2</label>
    </ligand>
</feature>
<dbReference type="InterPro" id="IPR033905">
    <property type="entry name" value="Secretory_peroxidase"/>
</dbReference>
<dbReference type="PROSITE" id="PS00435">
    <property type="entry name" value="PEROXIDASE_1"/>
    <property type="match status" value="1"/>
</dbReference>
<feature type="binding site" description="axial binding residue" evidence="14">
    <location>
        <position position="205"/>
    </location>
    <ligand>
        <name>heme b</name>
        <dbReference type="ChEBI" id="CHEBI:60344"/>
    </ligand>
    <ligandPart>
        <name>Fe</name>
        <dbReference type="ChEBI" id="CHEBI:18248"/>
    </ligandPart>
</feature>
<dbReference type="InterPro" id="IPR000823">
    <property type="entry name" value="Peroxidase_pln"/>
</dbReference>
<comment type="catalytic activity">
    <reaction evidence="1 17">
        <text>2 a phenolic donor + H2O2 = 2 a phenolic radical donor + 2 H2O</text>
        <dbReference type="Rhea" id="RHEA:56136"/>
        <dbReference type="ChEBI" id="CHEBI:15377"/>
        <dbReference type="ChEBI" id="CHEBI:16240"/>
        <dbReference type="ChEBI" id="CHEBI:139520"/>
        <dbReference type="ChEBI" id="CHEBI:139521"/>
        <dbReference type="EC" id="1.11.1.7"/>
    </reaction>
</comment>
<dbReference type="Pfam" id="PF00141">
    <property type="entry name" value="peroxidase"/>
    <property type="match status" value="1"/>
</dbReference>
<name>A0A8T0J154_CERPU</name>
<evidence type="ECO:0000256" key="16">
    <source>
        <dbReference type="PIRSR" id="PIRSR600823-5"/>
    </source>
</evidence>
<dbReference type="InterPro" id="IPR002016">
    <property type="entry name" value="Haem_peroxidase"/>
</dbReference>
<dbReference type="Gene3D" id="1.10.420.10">
    <property type="entry name" value="Peroxidase, domain 2"/>
    <property type="match status" value="1"/>
</dbReference>
<dbReference type="InterPro" id="IPR019794">
    <property type="entry name" value="Peroxidases_AS"/>
</dbReference>
<evidence type="ECO:0000256" key="13">
    <source>
        <dbReference type="PIRSR" id="PIRSR600823-2"/>
    </source>
</evidence>
<evidence type="ECO:0000313" key="19">
    <source>
        <dbReference type="EMBL" id="KAG0589277.1"/>
    </source>
</evidence>
<feature type="site" description="Transition state stabilizer" evidence="15">
    <location>
        <position position="75"/>
    </location>
</feature>
<evidence type="ECO:0000256" key="5">
    <source>
        <dbReference type="ARBA" id="ARBA00022559"/>
    </source>
</evidence>
<feature type="binding site" evidence="13">
    <location>
        <position position="175"/>
    </location>
    <ligand>
        <name>substrate</name>
    </ligand>
</feature>
<dbReference type="PROSITE" id="PS00436">
    <property type="entry name" value="PEROXIDASE_2"/>
    <property type="match status" value="1"/>
</dbReference>
<dbReference type="GO" id="GO:0046872">
    <property type="term" value="F:metal ion binding"/>
    <property type="evidence" value="ECO:0007669"/>
    <property type="project" value="UniProtKB-UniRule"/>
</dbReference>
<feature type="disulfide bond" evidence="16">
    <location>
        <begin position="212"/>
        <end position="244"/>
    </location>
</feature>
<dbReference type="EMBL" id="CM026421">
    <property type="protein sequence ID" value="KAG0589277.1"/>
    <property type="molecule type" value="Genomic_DNA"/>
</dbReference>
<dbReference type="GO" id="GO:0005576">
    <property type="term" value="C:extracellular region"/>
    <property type="evidence" value="ECO:0007669"/>
    <property type="project" value="UniProtKB-SubCell"/>
</dbReference>
<sequence>MGLQMREALISGAFAFFVMCWFAVCEAQVGAANGSPPKLSTLFYGHSCPGLEQVVSSTMARYLGQDISSGAPLLRMFFHDCAVNGCDGSVLIASTPDNVAERDAVPNLTVRGYDIVDDIKSQLEAMCPGTVSCADIIALASRDAVVQAGGPMWTVELGRRDGRVSLADQASSLLPSSQSTAESLISQFAALGLTPRDMATLSGAHTFGRVHCAQIARRFFGFNSSTGFDPLLSENYAIRLRTMCPQPVDSTSRIPTEPFTPDQFDENYYTAVLQNQGILTSDSSLLINVKTGRYVTEYAGNRAVFFERFTAAMLKMGRVGVKLGTEGEIRRVCSAVN</sequence>
<comment type="similarity">
    <text evidence="17">Belongs to the peroxidase family. Classical plant (class III) peroxidase subfamily.</text>
</comment>
<keyword evidence="17" id="KW-0964">Secreted</keyword>
<feature type="disulfide bond" evidence="16">
    <location>
        <begin position="48"/>
        <end position="127"/>
    </location>
</feature>
<evidence type="ECO:0000256" key="8">
    <source>
        <dbReference type="ARBA" id="ARBA00023002"/>
    </source>
</evidence>
<dbReference type="GO" id="GO:0006979">
    <property type="term" value="P:response to oxidative stress"/>
    <property type="evidence" value="ECO:0007669"/>
    <property type="project" value="UniProtKB-UniRule"/>
</dbReference>
<evidence type="ECO:0000256" key="6">
    <source>
        <dbReference type="ARBA" id="ARBA00022617"/>
    </source>
</evidence>
<dbReference type="GO" id="GO:0140825">
    <property type="term" value="F:lactoperoxidase activity"/>
    <property type="evidence" value="ECO:0007669"/>
    <property type="project" value="UniProtKB-EC"/>
</dbReference>
<proteinExistence type="inferred from homology"/>
<feature type="disulfide bond" evidence="16">
    <location>
        <begin position="81"/>
        <end position="86"/>
    </location>
</feature>
<dbReference type="PROSITE" id="PS50873">
    <property type="entry name" value="PEROXIDASE_4"/>
    <property type="match status" value="1"/>
</dbReference>
<dbReference type="InterPro" id="IPR019793">
    <property type="entry name" value="Peroxidases_heam-ligand_BS"/>
</dbReference>
<dbReference type="PANTHER" id="PTHR31517:SF48">
    <property type="entry name" value="PEROXIDASE 16-RELATED"/>
    <property type="match status" value="1"/>
</dbReference>
<dbReference type="PANTHER" id="PTHR31517">
    <property type="match status" value="1"/>
</dbReference>
<evidence type="ECO:0000256" key="15">
    <source>
        <dbReference type="PIRSR" id="PIRSR600823-4"/>
    </source>
</evidence>
<keyword evidence="8 17" id="KW-0560">Oxidoreductase</keyword>
<keyword evidence="20" id="KW-1185">Reference proteome</keyword>
<keyword evidence="14 17" id="KW-0106">Calcium</keyword>
<gene>
    <name evidence="19" type="ORF">KC19_1G009200</name>
</gene>
<keyword evidence="7 14" id="KW-0479">Metal-binding</keyword>
<feature type="binding site" evidence="14">
    <location>
        <position position="89"/>
    </location>
    <ligand>
        <name>Ca(2+)</name>
        <dbReference type="ChEBI" id="CHEBI:29108"/>
        <label>1</label>
    </ligand>
</feature>
<feature type="active site" description="Proton acceptor" evidence="12">
    <location>
        <position position="79"/>
    </location>
</feature>
<feature type="domain" description="Plant heme peroxidase family profile" evidence="18">
    <location>
        <begin position="38"/>
        <end position="337"/>
    </location>
</feature>
<evidence type="ECO:0000256" key="2">
    <source>
        <dbReference type="ARBA" id="ARBA00002322"/>
    </source>
</evidence>
<comment type="function">
    <text evidence="2">Removal of H(2)O(2), oxidation of toxic reductants, biosynthesis and degradation of lignin, suberization, auxin catabolism, response to environmental stresses such as wounding, pathogen attack and oxidative stress. These functions might be dependent on each isozyme/isoform in each plant tissue.</text>
</comment>
<dbReference type="GO" id="GO:0020037">
    <property type="term" value="F:heme binding"/>
    <property type="evidence" value="ECO:0007669"/>
    <property type="project" value="UniProtKB-UniRule"/>
</dbReference>
<feature type="binding site" evidence="14">
    <location>
        <position position="87"/>
    </location>
    <ligand>
        <name>Ca(2+)</name>
        <dbReference type="ChEBI" id="CHEBI:29108"/>
        <label>1</label>
    </ligand>
</feature>
<feature type="binding site" evidence="14">
    <location>
        <position position="85"/>
    </location>
    <ligand>
        <name>Ca(2+)</name>
        <dbReference type="ChEBI" id="CHEBI:29108"/>
        <label>1</label>
    </ligand>
</feature>
<feature type="binding site" evidence="14">
    <location>
        <position position="80"/>
    </location>
    <ligand>
        <name>Ca(2+)</name>
        <dbReference type="ChEBI" id="CHEBI:29108"/>
        <label>1</label>
    </ligand>
</feature>
<evidence type="ECO:0000256" key="1">
    <source>
        <dbReference type="ARBA" id="ARBA00000189"/>
    </source>
</evidence>
<dbReference type="CDD" id="cd00693">
    <property type="entry name" value="secretory_peroxidase"/>
    <property type="match status" value="1"/>
</dbReference>
<feature type="binding site" evidence="14">
    <location>
        <position position="206"/>
    </location>
    <ligand>
        <name>Ca(2+)</name>
        <dbReference type="ChEBI" id="CHEBI:29108"/>
        <label>2</label>
    </ligand>
</feature>
<organism evidence="19 20">
    <name type="scientific">Ceratodon purpureus</name>
    <name type="common">Fire moss</name>
    <name type="synonym">Dicranum purpureum</name>
    <dbReference type="NCBI Taxonomy" id="3225"/>
    <lineage>
        <taxon>Eukaryota</taxon>
        <taxon>Viridiplantae</taxon>
        <taxon>Streptophyta</taxon>
        <taxon>Embryophyta</taxon>
        <taxon>Bryophyta</taxon>
        <taxon>Bryophytina</taxon>
        <taxon>Bryopsida</taxon>
        <taxon>Dicranidae</taxon>
        <taxon>Pseudoditrichales</taxon>
        <taxon>Ditrichaceae</taxon>
        <taxon>Ceratodon</taxon>
    </lineage>
</organism>
<dbReference type="SUPFAM" id="SSF48113">
    <property type="entry name" value="Heme-dependent peroxidases"/>
    <property type="match status" value="1"/>
</dbReference>
<keyword evidence="11 17" id="KW-0376">Hydrogen peroxide</keyword>
<keyword evidence="9 14" id="KW-0408">Iron</keyword>
<dbReference type="FunFam" id="1.10.420.10:FF:000001">
    <property type="entry name" value="Peroxidase"/>
    <property type="match status" value="1"/>
</dbReference>
<evidence type="ECO:0000256" key="4">
    <source>
        <dbReference type="ARBA" id="ARBA00012313"/>
    </source>
</evidence>
<protein>
    <recommendedName>
        <fullName evidence="4 17">Peroxidase</fullName>
        <ecNumber evidence="4 17">1.11.1.7</ecNumber>
    </recommendedName>
</protein>
<dbReference type="Gene3D" id="1.10.520.10">
    <property type="match status" value="1"/>
</dbReference>
<feature type="binding site" evidence="14">
    <location>
        <position position="83"/>
    </location>
    <ligand>
        <name>Ca(2+)</name>
        <dbReference type="ChEBI" id="CHEBI:29108"/>
        <label>1</label>
    </ligand>
</feature>
<evidence type="ECO:0000256" key="7">
    <source>
        <dbReference type="ARBA" id="ARBA00022723"/>
    </source>
</evidence>
<comment type="cofactor">
    <cofactor evidence="14 17">
        <name>heme b</name>
        <dbReference type="ChEBI" id="CHEBI:60344"/>
    </cofactor>
    <text evidence="14 17">Binds 1 heme b (iron(II)-protoporphyrin IX) group per subunit.</text>
</comment>
<reference evidence="19" key="1">
    <citation type="submission" date="2020-06" db="EMBL/GenBank/DDBJ databases">
        <title>WGS assembly of Ceratodon purpureus strain R40.</title>
        <authorList>
            <person name="Carey S.B."/>
            <person name="Jenkins J."/>
            <person name="Shu S."/>
            <person name="Lovell J.T."/>
            <person name="Sreedasyam A."/>
            <person name="Maumus F."/>
            <person name="Tiley G.P."/>
            <person name="Fernandez-Pozo N."/>
            <person name="Barry K."/>
            <person name="Chen C."/>
            <person name="Wang M."/>
            <person name="Lipzen A."/>
            <person name="Daum C."/>
            <person name="Saski C.A."/>
            <person name="Payton A.C."/>
            <person name="Mcbreen J.C."/>
            <person name="Conrad R.E."/>
            <person name="Kollar L.M."/>
            <person name="Olsson S."/>
            <person name="Huttunen S."/>
            <person name="Landis J.B."/>
            <person name="Wickett N.J."/>
            <person name="Johnson M.G."/>
            <person name="Rensing S.A."/>
            <person name="Grimwood J."/>
            <person name="Schmutz J."/>
            <person name="Mcdaniel S.F."/>
        </authorList>
    </citation>
    <scope>NUCLEOTIDE SEQUENCE</scope>
    <source>
        <strain evidence="19">R40</strain>
    </source>
</reference>
<feature type="chain" id="PRO_5035966819" description="Peroxidase" evidence="17">
    <location>
        <begin position="28"/>
        <end position="337"/>
    </location>
</feature>
<keyword evidence="17" id="KW-0732">Signal</keyword>
<evidence type="ECO:0000256" key="9">
    <source>
        <dbReference type="ARBA" id="ARBA00023004"/>
    </source>
</evidence>
<keyword evidence="5 17" id="KW-0575">Peroxidase</keyword>
<evidence type="ECO:0000313" key="20">
    <source>
        <dbReference type="Proteomes" id="UP000822688"/>
    </source>
</evidence>
<comment type="caution">
    <text evidence="19">The sequence shown here is derived from an EMBL/GenBank/DDBJ whole genome shotgun (WGS) entry which is preliminary data.</text>
</comment>
<accession>A0A8T0J154</accession>